<dbReference type="Proteomes" id="UP000095621">
    <property type="component" value="Unassembled WGS sequence"/>
</dbReference>
<dbReference type="Proteomes" id="UP000095780">
    <property type="component" value="Unassembled WGS sequence"/>
</dbReference>
<dbReference type="RefSeq" id="WP_012740881.1">
    <property type="nucleotide sequence ID" value="NZ_CABIXW010000008.1"/>
</dbReference>
<dbReference type="EMBL" id="CZBU01000001">
    <property type="protein sequence ID" value="CUQ75565.1"/>
    <property type="molecule type" value="Genomic_DNA"/>
</dbReference>
<evidence type="ECO:0000313" key="4">
    <source>
        <dbReference type="Proteomes" id="UP000095621"/>
    </source>
</evidence>
<dbReference type="OrthoDB" id="1769456at2"/>
<organism evidence="2 4">
    <name type="scientific">Lachnospira eligens</name>
    <dbReference type="NCBI Taxonomy" id="39485"/>
    <lineage>
        <taxon>Bacteria</taxon>
        <taxon>Bacillati</taxon>
        <taxon>Bacillota</taxon>
        <taxon>Clostridia</taxon>
        <taxon>Lachnospirales</taxon>
        <taxon>Lachnospiraceae</taxon>
        <taxon>Lachnospira</taxon>
    </lineage>
</organism>
<keyword evidence="1" id="KW-1277">Toxin-antitoxin system</keyword>
<accession>A0A174YKA3</accession>
<dbReference type="OMA" id="GIFHELQ"/>
<reference evidence="4 5" key="1">
    <citation type="submission" date="2015-09" db="EMBL/GenBank/DDBJ databases">
        <authorList>
            <consortium name="Pathogen Informatics"/>
        </authorList>
    </citation>
    <scope>NUCLEOTIDE SEQUENCE [LARGE SCALE GENOMIC DNA]</scope>
    <source>
        <strain evidence="2 4">2789STDY5834875</strain>
        <strain evidence="3 5">2789STDY5834878</strain>
    </source>
</reference>
<evidence type="ECO:0000313" key="2">
    <source>
        <dbReference type="EMBL" id="CUQ75565.1"/>
    </source>
</evidence>
<dbReference type="Gene3D" id="3.30.2310.20">
    <property type="entry name" value="RelE-like"/>
    <property type="match status" value="1"/>
</dbReference>
<dbReference type="AlphaFoldDB" id="A0A174YKA3"/>
<evidence type="ECO:0000313" key="5">
    <source>
        <dbReference type="Proteomes" id="UP000095780"/>
    </source>
</evidence>
<dbReference type="GeneID" id="41357304"/>
<protein>
    <submittedName>
        <fullName evidence="2">Plasmid stabilisation system protein</fullName>
    </submittedName>
</protein>
<sequence length="104" mass="12410">MAYKVVVTNDAKENMQEYIEYILYEKKNQQAAGSLLDDFEYTKDILAEVAGSLKLCDNEKLRSLGYRRISFKFHRYFMLYRVEDTTVYIDGIFHELQDFENKIN</sequence>
<dbReference type="Pfam" id="PF05016">
    <property type="entry name" value="ParE_toxin"/>
    <property type="match status" value="1"/>
</dbReference>
<dbReference type="InterPro" id="IPR035093">
    <property type="entry name" value="RelE/ParE_toxin_dom_sf"/>
</dbReference>
<dbReference type="InterPro" id="IPR007712">
    <property type="entry name" value="RelE/ParE_toxin"/>
</dbReference>
<name>A0A174YKA3_9FIRM</name>
<gene>
    <name evidence="2" type="ORF">ERS852490_00585</name>
    <name evidence="3" type="ORF">ERS852492_02582</name>
</gene>
<dbReference type="EMBL" id="CZBV01000008">
    <property type="protein sequence ID" value="CUQ90029.1"/>
    <property type="molecule type" value="Genomic_DNA"/>
</dbReference>
<evidence type="ECO:0000313" key="3">
    <source>
        <dbReference type="EMBL" id="CUQ90029.1"/>
    </source>
</evidence>
<proteinExistence type="predicted"/>
<evidence type="ECO:0000256" key="1">
    <source>
        <dbReference type="ARBA" id="ARBA00022649"/>
    </source>
</evidence>